<keyword evidence="3" id="KW-1185">Reference proteome</keyword>
<dbReference type="SUPFAM" id="SSF53335">
    <property type="entry name" value="S-adenosyl-L-methionine-dependent methyltransferases"/>
    <property type="match status" value="1"/>
</dbReference>
<dbReference type="Pfam" id="PF13489">
    <property type="entry name" value="Methyltransf_23"/>
    <property type="match status" value="1"/>
</dbReference>
<proteinExistence type="predicted"/>
<evidence type="ECO:0000256" key="1">
    <source>
        <dbReference type="SAM" id="MobiDB-lite"/>
    </source>
</evidence>
<dbReference type="EMBL" id="FOSQ01000010">
    <property type="protein sequence ID" value="SFK91591.1"/>
    <property type="molecule type" value="Genomic_DNA"/>
</dbReference>
<evidence type="ECO:0000313" key="2">
    <source>
        <dbReference type="EMBL" id="SFK91591.1"/>
    </source>
</evidence>
<dbReference type="STRING" id="1123062.SAMN02745775_110172"/>
<sequence>MSTPADILPPTGDPVVDPLGDVPIDYVVVSFLGDLPLLRLQARSFARYHVADDIGRIIVVNNDNDSTAFDQRFEAEILPLYGALAEKVQAVRADDLLPGITKSRRGWRRQQALKLAACRLVRSPLAVCIDSKNHLIRPAGKAVYRTPEGRLIVPARRRWSVPEACLRYFGVAEEAWPADAANVTTPYPLVTAQVLSLLEELDRRGENLATLFETRGEFFEFALYHAWLVAQGLDGLYDLHAPIIATGLWPHKFDDPDRPLRRLVAQTGLPHVHWMAIHRKTRDVTPALKDVVTGLWQGFGLTETTEEGIAILSAGTMAPGVEETPDREEGADEAEGEAAAASPRPAPAAPAVPMVDPVDALLLPGFRTGRETLDVLKVFAGLAGPRVLDLGCYRGGSTLVMALLGKHVEALIDGRFWPDRLAPILEPRGMRALNLPYEQYEPAAPLDGIWASHVLQNARNPGLFLDRCRRHLRDDGWLAVVVPPLRSRITAGKVNPGWNLGALMYALLAAGFDLTRGHFLTHGFNVVAFVPKAARVLERPADAFADPSLWPFKLDAKRGFEGDIPFCNWPQEFRDRMATGLSELALEGPEAALAEARRLAMIWV</sequence>
<gene>
    <name evidence="2" type="ORF">SAMN02745775_110172</name>
</gene>
<name>A0A1I4DI97_9PROT</name>
<dbReference type="RefSeq" id="WP_092962057.1">
    <property type="nucleotide sequence ID" value="NZ_FOSQ01000010.1"/>
</dbReference>
<dbReference type="Gene3D" id="3.40.50.150">
    <property type="entry name" value="Vaccinia Virus protein VP39"/>
    <property type="match status" value="1"/>
</dbReference>
<keyword evidence="2" id="KW-0808">Transferase</keyword>
<organism evidence="2 3">
    <name type="scientific">Falsiroseomonas stagni DSM 19981</name>
    <dbReference type="NCBI Taxonomy" id="1123062"/>
    <lineage>
        <taxon>Bacteria</taxon>
        <taxon>Pseudomonadati</taxon>
        <taxon>Pseudomonadota</taxon>
        <taxon>Alphaproteobacteria</taxon>
        <taxon>Acetobacterales</taxon>
        <taxon>Roseomonadaceae</taxon>
        <taxon>Falsiroseomonas</taxon>
    </lineage>
</organism>
<protein>
    <submittedName>
        <fullName evidence="2">Methyltransferase domain-containing protein</fullName>
    </submittedName>
</protein>
<dbReference type="Proteomes" id="UP000199473">
    <property type="component" value="Unassembled WGS sequence"/>
</dbReference>
<dbReference type="GO" id="GO:0008168">
    <property type="term" value="F:methyltransferase activity"/>
    <property type="evidence" value="ECO:0007669"/>
    <property type="project" value="UniProtKB-KW"/>
</dbReference>
<dbReference type="OrthoDB" id="7068290at2"/>
<feature type="region of interest" description="Disordered" evidence="1">
    <location>
        <begin position="316"/>
        <end position="350"/>
    </location>
</feature>
<reference evidence="2 3" key="1">
    <citation type="submission" date="2016-10" db="EMBL/GenBank/DDBJ databases">
        <authorList>
            <person name="de Groot N.N."/>
        </authorList>
    </citation>
    <scope>NUCLEOTIDE SEQUENCE [LARGE SCALE GENOMIC DNA]</scope>
    <source>
        <strain evidence="2 3">DSM 19981</strain>
    </source>
</reference>
<evidence type="ECO:0000313" key="3">
    <source>
        <dbReference type="Proteomes" id="UP000199473"/>
    </source>
</evidence>
<dbReference type="InterPro" id="IPR029063">
    <property type="entry name" value="SAM-dependent_MTases_sf"/>
</dbReference>
<feature type="compositionally biased region" description="Acidic residues" evidence="1">
    <location>
        <begin position="323"/>
        <end position="336"/>
    </location>
</feature>
<accession>A0A1I4DI97</accession>
<dbReference type="CDD" id="cd02440">
    <property type="entry name" value="AdoMet_MTases"/>
    <property type="match status" value="1"/>
</dbReference>
<keyword evidence="2" id="KW-0489">Methyltransferase</keyword>
<dbReference type="AlphaFoldDB" id="A0A1I4DI97"/>
<dbReference type="GO" id="GO:0032259">
    <property type="term" value="P:methylation"/>
    <property type="evidence" value="ECO:0007669"/>
    <property type="project" value="UniProtKB-KW"/>
</dbReference>